<feature type="chain" id="PRO_5014960514" evidence="2">
    <location>
        <begin position="30"/>
        <end position="121"/>
    </location>
</feature>
<name>A0A2M4B2G9_9DIPT</name>
<evidence type="ECO:0000256" key="2">
    <source>
        <dbReference type="SAM" id="SignalP"/>
    </source>
</evidence>
<protein>
    <submittedName>
        <fullName evidence="3">Putative secreted protein</fullName>
    </submittedName>
</protein>
<organism evidence="3">
    <name type="scientific">Anopheles triannulatus</name>
    <dbReference type="NCBI Taxonomy" id="58253"/>
    <lineage>
        <taxon>Eukaryota</taxon>
        <taxon>Metazoa</taxon>
        <taxon>Ecdysozoa</taxon>
        <taxon>Arthropoda</taxon>
        <taxon>Hexapoda</taxon>
        <taxon>Insecta</taxon>
        <taxon>Pterygota</taxon>
        <taxon>Neoptera</taxon>
        <taxon>Endopterygota</taxon>
        <taxon>Diptera</taxon>
        <taxon>Nematocera</taxon>
        <taxon>Culicoidea</taxon>
        <taxon>Culicidae</taxon>
        <taxon>Anophelinae</taxon>
        <taxon>Anopheles</taxon>
    </lineage>
</organism>
<evidence type="ECO:0000313" key="3">
    <source>
        <dbReference type="EMBL" id="MBW47237.1"/>
    </source>
</evidence>
<reference evidence="3" key="1">
    <citation type="submission" date="2018-01" db="EMBL/GenBank/DDBJ databases">
        <title>An insight into the sialome of Amazonian anophelines.</title>
        <authorList>
            <person name="Ribeiro J.M."/>
            <person name="Scarpassa V."/>
            <person name="Calvo E."/>
        </authorList>
    </citation>
    <scope>NUCLEOTIDE SEQUENCE</scope>
    <source>
        <tissue evidence="3">Salivary glands</tissue>
    </source>
</reference>
<feature type="region of interest" description="Disordered" evidence="1">
    <location>
        <begin position="98"/>
        <end position="121"/>
    </location>
</feature>
<proteinExistence type="predicted"/>
<keyword evidence="2" id="KW-0732">Signal</keyword>
<sequence>MMVRRPCASGSGRHMLLLLLLLDSGGGRGGRAARAGAGASGVAGAIVRTEPIRHRIECTTVLTDRSAPVTPIELQEIGDEHAGPVRLLAILLTHHAAPATRRRRSAGAGAGAGNRQTLPNR</sequence>
<evidence type="ECO:0000256" key="1">
    <source>
        <dbReference type="SAM" id="MobiDB-lite"/>
    </source>
</evidence>
<dbReference type="AlphaFoldDB" id="A0A2M4B2G9"/>
<dbReference type="EMBL" id="GGFK01013916">
    <property type="protein sequence ID" value="MBW47237.1"/>
    <property type="molecule type" value="Transcribed_RNA"/>
</dbReference>
<accession>A0A2M4B2G9</accession>
<feature type="signal peptide" evidence="2">
    <location>
        <begin position="1"/>
        <end position="29"/>
    </location>
</feature>